<feature type="transmembrane region" description="Helical" evidence="10">
    <location>
        <begin position="34"/>
        <end position="51"/>
    </location>
</feature>
<dbReference type="EC" id="2.4.-.-" evidence="12"/>
<dbReference type="Pfam" id="PF13231">
    <property type="entry name" value="PMT_2"/>
    <property type="match status" value="1"/>
</dbReference>
<keyword evidence="5 10" id="KW-0812">Transmembrane</keyword>
<feature type="transmembrane region" description="Helical" evidence="10">
    <location>
        <begin position="442"/>
        <end position="462"/>
    </location>
</feature>
<dbReference type="Proteomes" id="UP000697710">
    <property type="component" value="Unassembled WGS sequence"/>
</dbReference>
<feature type="transmembrane region" description="Helical" evidence="10">
    <location>
        <begin position="498"/>
        <end position="518"/>
    </location>
</feature>
<dbReference type="InterPro" id="IPR038731">
    <property type="entry name" value="RgtA/B/C-like"/>
</dbReference>
<feature type="transmembrane region" description="Helical" evidence="10">
    <location>
        <begin position="199"/>
        <end position="228"/>
    </location>
</feature>
<dbReference type="GO" id="GO:0005886">
    <property type="term" value="C:plasma membrane"/>
    <property type="evidence" value="ECO:0007669"/>
    <property type="project" value="UniProtKB-SubCell"/>
</dbReference>
<feature type="transmembrane region" description="Helical" evidence="10">
    <location>
        <begin position="125"/>
        <end position="143"/>
    </location>
</feature>
<feature type="domain" description="Glycosyltransferase RgtA/B/C/D-like" evidence="11">
    <location>
        <begin position="101"/>
        <end position="247"/>
    </location>
</feature>
<evidence type="ECO:0000256" key="5">
    <source>
        <dbReference type="ARBA" id="ARBA00022692"/>
    </source>
</evidence>
<feature type="transmembrane region" description="Helical" evidence="10">
    <location>
        <begin position="174"/>
        <end position="193"/>
    </location>
</feature>
<keyword evidence="8" id="KW-0802">TPR repeat</keyword>
<dbReference type="PANTHER" id="PTHR33908">
    <property type="entry name" value="MANNOSYLTRANSFERASE YKCB-RELATED"/>
    <property type="match status" value="1"/>
</dbReference>
<keyword evidence="4 12" id="KW-0808">Transferase</keyword>
<feature type="region of interest" description="Disordered" evidence="9">
    <location>
        <begin position="409"/>
        <end position="438"/>
    </location>
</feature>
<dbReference type="InterPro" id="IPR050297">
    <property type="entry name" value="LipidA_mod_glycosyltrf_83"/>
</dbReference>
<evidence type="ECO:0000313" key="12">
    <source>
        <dbReference type="EMBL" id="MCA9728940.1"/>
    </source>
</evidence>
<gene>
    <name evidence="12" type="ORF">KC729_14710</name>
</gene>
<comment type="subcellular location">
    <subcellularLocation>
        <location evidence="1">Cell membrane</location>
        <topology evidence="1">Multi-pass membrane protein</topology>
    </subcellularLocation>
</comment>
<evidence type="ECO:0000256" key="6">
    <source>
        <dbReference type="ARBA" id="ARBA00022989"/>
    </source>
</evidence>
<feature type="repeat" description="TPR" evidence="8">
    <location>
        <begin position="523"/>
        <end position="556"/>
    </location>
</feature>
<protein>
    <submittedName>
        <fullName evidence="12">Glycosyltransferase family 39 protein</fullName>
        <ecNumber evidence="12">2.4.-.-</ecNumber>
    </submittedName>
</protein>
<feature type="repeat" description="TPR" evidence="8">
    <location>
        <begin position="557"/>
        <end position="590"/>
    </location>
</feature>
<feature type="transmembrane region" description="Helical" evidence="10">
    <location>
        <begin position="240"/>
        <end position="261"/>
    </location>
</feature>
<dbReference type="GO" id="GO:0009103">
    <property type="term" value="P:lipopolysaccharide biosynthetic process"/>
    <property type="evidence" value="ECO:0007669"/>
    <property type="project" value="UniProtKB-ARBA"/>
</dbReference>
<evidence type="ECO:0000256" key="7">
    <source>
        <dbReference type="ARBA" id="ARBA00023136"/>
    </source>
</evidence>
<accession>A0A956M086</accession>
<feature type="transmembrane region" description="Helical" evidence="10">
    <location>
        <begin position="386"/>
        <end position="404"/>
    </location>
</feature>
<evidence type="ECO:0000259" key="11">
    <source>
        <dbReference type="Pfam" id="PF13231"/>
    </source>
</evidence>
<feature type="region of interest" description="Disordered" evidence="9">
    <location>
        <begin position="1"/>
        <end position="22"/>
    </location>
</feature>
<dbReference type="EMBL" id="JAGQHR010000521">
    <property type="protein sequence ID" value="MCA9728940.1"/>
    <property type="molecule type" value="Genomic_DNA"/>
</dbReference>
<evidence type="ECO:0000256" key="2">
    <source>
        <dbReference type="ARBA" id="ARBA00022475"/>
    </source>
</evidence>
<evidence type="ECO:0000256" key="1">
    <source>
        <dbReference type="ARBA" id="ARBA00004651"/>
    </source>
</evidence>
<keyword evidence="3 12" id="KW-0328">Glycosyltransferase</keyword>
<reference evidence="12" key="2">
    <citation type="journal article" date="2021" name="Microbiome">
        <title>Successional dynamics and alternative stable states in a saline activated sludge microbial community over 9 years.</title>
        <authorList>
            <person name="Wang Y."/>
            <person name="Ye J."/>
            <person name="Ju F."/>
            <person name="Liu L."/>
            <person name="Boyd J.A."/>
            <person name="Deng Y."/>
            <person name="Parks D.H."/>
            <person name="Jiang X."/>
            <person name="Yin X."/>
            <person name="Woodcroft B.J."/>
            <person name="Tyson G.W."/>
            <person name="Hugenholtz P."/>
            <person name="Polz M.F."/>
            <person name="Zhang T."/>
        </authorList>
    </citation>
    <scope>NUCLEOTIDE SEQUENCE</scope>
    <source>
        <strain evidence="12">HKST-UBA01</strain>
    </source>
</reference>
<dbReference type="Pfam" id="PF14559">
    <property type="entry name" value="TPR_19"/>
    <property type="match status" value="1"/>
</dbReference>
<dbReference type="PANTHER" id="PTHR33908:SF11">
    <property type="entry name" value="MEMBRANE PROTEIN"/>
    <property type="match status" value="1"/>
</dbReference>
<evidence type="ECO:0000256" key="4">
    <source>
        <dbReference type="ARBA" id="ARBA00022679"/>
    </source>
</evidence>
<dbReference type="GO" id="GO:0016763">
    <property type="term" value="F:pentosyltransferase activity"/>
    <property type="evidence" value="ECO:0007669"/>
    <property type="project" value="TreeGrafter"/>
</dbReference>
<feature type="transmembrane region" description="Helical" evidence="10">
    <location>
        <begin position="149"/>
        <end position="167"/>
    </location>
</feature>
<keyword evidence="6 10" id="KW-1133">Transmembrane helix</keyword>
<keyword evidence="2" id="KW-1003">Cell membrane</keyword>
<dbReference type="PROSITE" id="PS50005">
    <property type="entry name" value="TPR"/>
    <property type="match status" value="2"/>
</dbReference>
<evidence type="ECO:0000256" key="10">
    <source>
        <dbReference type="SAM" id="Phobius"/>
    </source>
</evidence>
<name>A0A956M086_UNCEI</name>
<dbReference type="SUPFAM" id="SSF48452">
    <property type="entry name" value="TPR-like"/>
    <property type="match status" value="1"/>
</dbReference>
<organism evidence="12 13">
    <name type="scientific">Eiseniibacteriota bacterium</name>
    <dbReference type="NCBI Taxonomy" id="2212470"/>
    <lineage>
        <taxon>Bacteria</taxon>
        <taxon>Candidatus Eiseniibacteriota</taxon>
    </lineage>
</organism>
<dbReference type="InterPro" id="IPR019734">
    <property type="entry name" value="TPR_rpt"/>
</dbReference>
<dbReference type="InterPro" id="IPR011990">
    <property type="entry name" value="TPR-like_helical_dom_sf"/>
</dbReference>
<evidence type="ECO:0000256" key="9">
    <source>
        <dbReference type="SAM" id="MobiDB-lite"/>
    </source>
</evidence>
<proteinExistence type="predicted"/>
<dbReference type="Gene3D" id="1.25.40.10">
    <property type="entry name" value="Tetratricopeptide repeat domain"/>
    <property type="match status" value="1"/>
</dbReference>
<sequence>MTRKKNEGGASGPDGSKRPTRPAGGALGIASRSWIWLGAILLFSATLRLVYLQEVRQAPDFSAPEVDAGFHDYWARGLAFGDWSLPEVKADPQIRTSPYFRPPAYPYFLAAVYRIAGPGYLGPRIAQIVVGLLGVFLAFLTMRRWLGDGAGLVAAGLTGAYWLLIYYEGEFLEGPLMVLGVLGVTYLLLGWLRHLSWRIGILTGVVCGIAALIRPNALLFLPAALVWAWWVSRRLRDRRFLTVGMPAMALGLAAAILPVTIRNYAVSGQLVWITSNAGINLYMGNNERADGLCPGEIAGLGPFDTCYDYPPLVAKLERQLGRPLDESQVSRYFAGRALDFIRTNPGRVLQLLGRKTLLFWGPLEVSHNKVEEAERENSPLLRVLPVRFPVAFALALLGAGLLWITGRKHRDSDVPSDPLGPDGRAPRERRAGGTTGRPQLEATGLVSVLILTWWLSFLPFFVAARYRAPIVPLLLGFAAFAIWRLWTWARTRDLRRAGLALAAGVVLFAIVSVNWAHYHVDRARWHYARGRGFSNTQRYDQAATEFQEALEINPDFSSAHVDLGVLLAMRQQWDESYRHLSRAAELEPDNPFAQQNLGGVLEVQGHLEDAR</sequence>
<reference evidence="12" key="1">
    <citation type="submission" date="2020-04" db="EMBL/GenBank/DDBJ databases">
        <authorList>
            <person name="Zhang T."/>
        </authorList>
    </citation>
    <scope>NUCLEOTIDE SEQUENCE</scope>
    <source>
        <strain evidence="12">HKST-UBA01</strain>
    </source>
</reference>
<comment type="caution">
    <text evidence="12">The sequence shown here is derived from an EMBL/GenBank/DDBJ whole genome shotgun (WGS) entry which is preliminary data.</text>
</comment>
<feature type="transmembrane region" description="Helical" evidence="10">
    <location>
        <begin position="468"/>
        <end position="486"/>
    </location>
</feature>
<dbReference type="SMART" id="SM00028">
    <property type="entry name" value="TPR"/>
    <property type="match status" value="2"/>
</dbReference>
<evidence type="ECO:0000256" key="3">
    <source>
        <dbReference type="ARBA" id="ARBA00022676"/>
    </source>
</evidence>
<keyword evidence="7 10" id="KW-0472">Membrane</keyword>
<evidence type="ECO:0000256" key="8">
    <source>
        <dbReference type="PROSITE-ProRule" id="PRU00339"/>
    </source>
</evidence>
<dbReference type="AlphaFoldDB" id="A0A956M086"/>
<evidence type="ECO:0000313" key="13">
    <source>
        <dbReference type="Proteomes" id="UP000697710"/>
    </source>
</evidence>